<dbReference type="Pfam" id="PF07383">
    <property type="entry name" value="DUF1496"/>
    <property type="match status" value="1"/>
</dbReference>
<dbReference type="RefSeq" id="WP_089074631.1">
    <property type="nucleotide sequence ID" value="NZ_CBCSAM010000003.1"/>
</dbReference>
<gene>
    <name evidence="1" type="ORF">CF386_11815</name>
</gene>
<organism evidence="1 2">
    <name type="scientific">Paraphotobacterium marinum</name>
    <dbReference type="NCBI Taxonomy" id="1755811"/>
    <lineage>
        <taxon>Bacteria</taxon>
        <taxon>Pseudomonadati</taxon>
        <taxon>Pseudomonadota</taxon>
        <taxon>Gammaproteobacteria</taxon>
        <taxon>Vibrionales</taxon>
        <taxon>Vibrionaceae</taxon>
        <taxon>Paraphotobacterium</taxon>
    </lineage>
</organism>
<reference evidence="1 2" key="1">
    <citation type="journal article" date="2016" name="Int. J. Syst. Evol. Microbiol.">
        <title>Paraphotobacterium marinum gen. nov., sp. nov., a member of the family Vibrionaceae, isolated from surface seawater.</title>
        <authorList>
            <person name="Huang Z."/>
            <person name="Dong C."/>
            <person name="Shao Z."/>
        </authorList>
    </citation>
    <scope>NUCLEOTIDE SEQUENCE [LARGE SCALE GENOMIC DNA]</scope>
    <source>
        <strain evidence="1 2">NSCS20N07D</strain>
    </source>
</reference>
<protein>
    <recommendedName>
        <fullName evidence="3">DUF1496 domain-containing protein</fullName>
    </recommendedName>
</protein>
<accession>A0A220VIE3</accession>
<dbReference type="AlphaFoldDB" id="A0A220VIE3"/>
<dbReference type="Proteomes" id="UP000242175">
    <property type="component" value="Chromosome small"/>
</dbReference>
<sequence length="78" mass="9105">MTKYYVIVILFLSTFSYGNLRDRVDIDAGDVISSSKLCYFENKKYSFGSIIEINNIKFQCDKRNSFETNGELSWIKLN</sequence>
<evidence type="ECO:0008006" key="3">
    <source>
        <dbReference type="Google" id="ProtNLM"/>
    </source>
</evidence>
<dbReference type="OrthoDB" id="6400575at2"/>
<evidence type="ECO:0000313" key="2">
    <source>
        <dbReference type="Proteomes" id="UP000242175"/>
    </source>
</evidence>
<keyword evidence="2" id="KW-1185">Reference proteome</keyword>
<proteinExistence type="predicted"/>
<evidence type="ECO:0000313" key="1">
    <source>
        <dbReference type="EMBL" id="ASK79723.1"/>
    </source>
</evidence>
<dbReference type="InterPro" id="IPR009971">
    <property type="entry name" value="DUF1496"/>
</dbReference>
<dbReference type="EMBL" id="CP022356">
    <property type="protein sequence ID" value="ASK79723.1"/>
    <property type="molecule type" value="Genomic_DNA"/>
</dbReference>
<dbReference type="KEGG" id="pmai:CF386_11815"/>
<name>A0A220VIE3_9GAMM</name>